<accession>A0A6J5T9V1</accession>
<organism evidence="1">
    <name type="scientific">uncultured Caudovirales phage</name>
    <dbReference type="NCBI Taxonomy" id="2100421"/>
    <lineage>
        <taxon>Viruses</taxon>
        <taxon>Duplodnaviria</taxon>
        <taxon>Heunggongvirae</taxon>
        <taxon>Uroviricota</taxon>
        <taxon>Caudoviricetes</taxon>
        <taxon>Peduoviridae</taxon>
        <taxon>Maltschvirus</taxon>
        <taxon>Maltschvirus maltsch</taxon>
    </lineage>
</organism>
<protein>
    <submittedName>
        <fullName evidence="1">Uncharacterized protein</fullName>
    </submittedName>
</protein>
<evidence type="ECO:0000313" key="1">
    <source>
        <dbReference type="EMBL" id="CAB4240621.1"/>
    </source>
</evidence>
<sequence>MLNYAIKLVLLTFLVVIWLNPKLVGVWEAKKDVAYEAYMGEHYDDN</sequence>
<reference evidence="1" key="1">
    <citation type="submission" date="2020-05" db="EMBL/GenBank/DDBJ databases">
        <authorList>
            <person name="Chiriac C."/>
            <person name="Salcher M."/>
            <person name="Ghai R."/>
            <person name="Kavagutti S V."/>
        </authorList>
    </citation>
    <scope>NUCLEOTIDE SEQUENCE</scope>
</reference>
<gene>
    <name evidence="1" type="ORF">UFOVP3_64</name>
</gene>
<name>A0A6J5T9V1_9CAUD</name>
<proteinExistence type="predicted"/>
<dbReference type="EMBL" id="LR797814">
    <property type="protein sequence ID" value="CAB4240621.1"/>
    <property type="molecule type" value="Genomic_DNA"/>
</dbReference>